<keyword evidence="2" id="KW-1185">Reference proteome</keyword>
<name>T0J8R8_9SPHN</name>
<evidence type="ECO:0000313" key="1">
    <source>
        <dbReference type="EMBL" id="EQB33217.1"/>
    </source>
</evidence>
<proteinExistence type="predicted"/>
<reference evidence="1 2" key="1">
    <citation type="journal article" date="2013" name="Genome Announc.">
        <title>Draft Genome Sequence of Sphingobium ummariense Strain RL-3, a Hexachlorocyclohexane-Degrading Bacterium.</title>
        <authorList>
            <person name="Kohli P."/>
            <person name="Dua A."/>
            <person name="Sangwan N."/>
            <person name="Oldach P."/>
            <person name="Khurana J.P."/>
            <person name="Lal R."/>
        </authorList>
    </citation>
    <scope>NUCLEOTIDE SEQUENCE [LARGE SCALE GENOMIC DNA]</scope>
    <source>
        <strain evidence="1 2">RL-3</strain>
    </source>
</reference>
<dbReference type="AlphaFoldDB" id="T0J8R8"/>
<comment type="caution">
    <text evidence="1">The sequence shown here is derived from an EMBL/GenBank/DDBJ whole genome shotgun (WGS) entry which is preliminary data.</text>
</comment>
<gene>
    <name evidence="1" type="ORF">M529_05330</name>
</gene>
<sequence length="38" mass="4329">MPVIAETDNVARQRHQQQIGRLAGCVNDGNGFLRYPFR</sequence>
<protein>
    <submittedName>
        <fullName evidence="1">Uncharacterized protein</fullName>
    </submittedName>
</protein>
<accession>T0J8R8</accession>
<dbReference type="EMBL" id="AUWY01000047">
    <property type="protein sequence ID" value="EQB33217.1"/>
    <property type="molecule type" value="Genomic_DNA"/>
</dbReference>
<dbReference type="Proteomes" id="UP000015523">
    <property type="component" value="Unassembled WGS sequence"/>
</dbReference>
<organism evidence="1 2">
    <name type="scientific">Sphingobium ummariense RL-3</name>
    <dbReference type="NCBI Taxonomy" id="1346791"/>
    <lineage>
        <taxon>Bacteria</taxon>
        <taxon>Pseudomonadati</taxon>
        <taxon>Pseudomonadota</taxon>
        <taxon>Alphaproteobacteria</taxon>
        <taxon>Sphingomonadales</taxon>
        <taxon>Sphingomonadaceae</taxon>
        <taxon>Sphingobium</taxon>
    </lineage>
</organism>
<evidence type="ECO:0000313" key="2">
    <source>
        <dbReference type="Proteomes" id="UP000015523"/>
    </source>
</evidence>
<dbReference type="PATRIC" id="fig|1346791.3.peg.1025"/>